<dbReference type="Proteomes" id="UP001396334">
    <property type="component" value="Unassembled WGS sequence"/>
</dbReference>
<dbReference type="EMBL" id="JBBPBN010000002">
    <property type="protein sequence ID" value="KAK9045191.1"/>
    <property type="molecule type" value="Genomic_DNA"/>
</dbReference>
<keyword evidence="2" id="KW-1185">Reference proteome</keyword>
<protein>
    <submittedName>
        <fullName evidence="1">Uncharacterized protein</fullName>
    </submittedName>
</protein>
<sequence>MTYFPLLCSGLRASSLKPQALLCSSDKLLPIIYLKLSNRILINGIHHEKNFTSFLLEFLQEWGVLHCLLALSGDIINVFFSLFHSGDSP</sequence>
<evidence type="ECO:0000313" key="1">
    <source>
        <dbReference type="EMBL" id="KAK9045191.1"/>
    </source>
</evidence>
<name>A0ABR2U634_9ROSI</name>
<gene>
    <name evidence="1" type="ORF">V6N11_059080</name>
</gene>
<proteinExistence type="predicted"/>
<reference evidence="1 2" key="1">
    <citation type="journal article" date="2024" name="G3 (Bethesda)">
        <title>Genome assembly of Hibiscus sabdariffa L. provides insights into metabolisms of medicinal natural products.</title>
        <authorList>
            <person name="Kim T."/>
        </authorList>
    </citation>
    <scope>NUCLEOTIDE SEQUENCE [LARGE SCALE GENOMIC DNA]</scope>
    <source>
        <strain evidence="1">TK-2024</strain>
        <tissue evidence="1">Old leaves</tissue>
    </source>
</reference>
<organism evidence="1 2">
    <name type="scientific">Hibiscus sabdariffa</name>
    <name type="common">roselle</name>
    <dbReference type="NCBI Taxonomy" id="183260"/>
    <lineage>
        <taxon>Eukaryota</taxon>
        <taxon>Viridiplantae</taxon>
        <taxon>Streptophyta</taxon>
        <taxon>Embryophyta</taxon>
        <taxon>Tracheophyta</taxon>
        <taxon>Spermatophyta</taxon>
        <taxon>Magnoliopsida</taxon>
        <taxon>eudicotyledons</taxon>
        <taxon>Gunneridae</taxon>
        <taxon>Pentapetalae</taxon>
        <taxon>rosids</taxon>
        <taxon>malvids</taxon>
        <taxon>Malvales</taxon>
        <taxon>Malvaceae</taxon>
        <taxon>Malvoideae</taxon>
        <taxon>Hibiscus</taxon>
    </lineage>
</organism>
<accession>A0ABR2U634</accession>
<evidence type="ECO:0000313" key="2">
    <source>
        <dbReference type="Proteomes" id="UP001396334"/>
    </source>
</evidence>
<comment type="caution">
    <text evidence="1">The sequence shown here is derived from an EMBL/GenBank/DDBJ whole genome shotgun (WGS) entry which is preliminary data.</text>
</comment>